<dbReference type="GO" id="GO:0000126">
    <property type="term" value="C:transcription factor TFIIIB complex"/>
    <property type="evidence" value="ECO:0007669"/>
    <property type="project" value="TreeGrafter"/>
</dbReference>
<evidence type="ECO:0000256" key="4">
    <source>
        <dbReference type="ARBA" id="ARBA00022771"/>
    </source>
</evidence>
<name>A0AA38RA14_9PEZI</name>
<keyword evidence="8" id="KW-0804">Transcription</keyword>
<dbReference type="PANTHER" id="PTHR11618">
    <property type="entry name" value="TRANSCRIPTION INITIATION FACTOR IIB-RELATED"/>
    <property type="match status" value="1"/>
</dbReference>
<organism evidence="12 13">
    <name type="scientific">Pleurostoma richardsiae</name>
    <dbReference type="NCBI Taxonomy" id="41990"/>
    <lineage>
        <taxon>Eukaryota</taxon>
        <taxon>Fungi</taxon>
        <taxon>Dikarya</taxon>
        <taxon>Ascomycota</taxon>
        <taxon>Pezizomycotina</taxon>
        <taxon>Sordariomycetes</taxon>
        <taxon>Sordariomycetidae</taxon>
        <taxon>Calosphaeriales</taxon>
        <taxon>Pleurostomataceae</taxon>
        <taxon>Pleurostoma</taxon>
    </lineage>
</organism>
<feature type="compositionally biased region" description="Polar residues" evidence="10">
    <location>
        <begin position="695"/>
        <end position="709"/>
    </location>
</feature>
<evidence type="ECO:0000256" key="9">
    <source>
        <dbReference type="ARBA" id="ARBA00023242"/>
    </source>
</evidence>
<evidence type="ECO:0000313" key="12">
    <source>
        <dbReference type="EMBL" id="KAJ9130523.1"/>
    </source>
</evidence>
<dbReference type="GO" id="GO:0097550">
    <property type="term" value="C:transcription preinitiation complex"/>
    <property type="evidence" value="ECO:0007669"/>
    <property type="project" value="TreeGrafter"/>
</dbReference>
<dbReference type="InterPro" id="IPR000812">
    <property type="entry name" value="TFIIB"/>
</dbReference>
<dbReference type="GO" id="GO:0008270">
    <property type="term" value="F:zinc ion binding"/>
    <property type="evidence" value="ECO:0007669"/>
    <property type="project" value="UniProtKB-KW"/>
</dbReference>
<dbReference type="GO" id="GO:0070897">
    <property type="term" value="P:transcription preinitiation complex assembly"/>
    <property type="evidence" value="ECO:0007669"/>
    <property type="project" value="InterPro"/>
</dbReference>
<dbReference type="InterPro" id="IPR011665">
    <property type="entry name" value="BRF1_TBP-bd_dom"/>
</dbReference>
<dbReference type="Pfam" id="PF07741">
    <property type="entry name" value="BRF1"/>
    <property type="match status" value="1"/>
</dbReference>
<dbReference type="PRINTS" id="PR00685">
    <property type="entry name" value="TIFACTORIIB"/>
</dbReference>
<dbReference type="GO" id="GO:0017025">
    <property type="term" value="F:TBP-class protein binding"/>
    <property type="evidence" value="ECO:0007669"/>
    <property type="project" value="InterPro"/>
</dbReference>
<evidence type="ECO:0000256" key="8">
    <source>
        <dbReference type="ARBA" id="ARBA00023163"/>
    </source>
</evidence>
<dbReference type="InterPro" id="IPR013150">
    <property type="entry name" value="TFIIB_cyclin"/>
</dbReference>
<feature type="region of interest" description="Disordered" evidence="10">
    <location>
        <begin position="357"/>
        <end position="437"/>
    </location>
</feature>
<dbReference type="GO" id="GO:0000995">
    <property type="term" value="F:RNA polymerase III general transcription initiation factor activity"/>
    <property type="evidence" value="ECO:0007669"/>
    <property type="project" value="TreeGrafter"/>
</dbReference>
<gene>
    <name evidence="12" type="ORF">NKR23_g12158</name>
</gene>
<feature type="region of interest" description="Disordered" evidence="10">
    <location>
        <begin position="479"/>
        <end position="513"/>
    </location>
</feature>
<dbReference type="PANTHER" id="PTHR11618:SF4">
    <property type="entry name" value="TRANSCRIPTION FACTOR IIIB 90 KDA SUBUNIT"/>
    <property type="match status" value="1"/>
</dbReference>
<dbReference type="SUPFAM" id="SSF47954">
    <property type="entry name" value="Cyclin-like"/>
    <property type="match status" value="2"/>
</dbReference>
<keyword evidence="6" id="KW-0805">Transcription regulation</keyword>
<feature type="region of interest" description="Disordered" evidence="10">
    <location>
        <begin position="623"/>
        <end position="774"/>
    </location>
</feature>
<feature type="compositionally biased region" description="Low complexity" evidence="10">
    <location>
        <begin position="405"/>
        <end position="414"/>
    </location>
</feature>
<evidence type="ECO:0000256" key="10">
    <source>
        <dbReference type="SAM" id="MobiDB-lite"/>
    </source>
</evidence>
<evidence type="ECO:0000313" key="13">
    <source>
        <dbReference type="Proteomes" id="UP001174694"/>
    </source>
</evidence>
<keyword evidence="3" id="KW-0479">Metal-binding</keyword>
<keyword evidence="13" id="KW-1185">Reference proteome</keyword>
<dbReference type="InterPro" id="IPR036915">
    <property type="entry name" value="Cyclin-like_sf"/>
</dbReference>
<accession>A0AA38RA14</accession>
<dbReference type="FunFam" id="1.10.472.10:FF:000002">
    <property type="entry name" value="Transcription factor IIIB 90 kDa subunit"/>
    <property type="match status" value="1"/>
</dbReference>
<dbReference type="GO" id="GO:0005634">
    <property type="term" value="C:nucleus"/>
    <property type="evidence" value="ECO:0007669"/>
    <property type="project" value="UniProtKB-SubCell"/>
</dbReference>
<feature type="compositionally biased region" description="Acidic residues" evidence="10">
    <location>
        <begin position="723"/>
        <end position="741"/>
    </location>
</feature>
<evidence type="ECO:0000256" key="2">
    <source>
        <dbReference type="ARBA" id="ARBA00010857"/>
    </source>
</evidence>
<feature type="compositionally biased region" description="Basic and acidic residues" evidence="10">
    <location>
        <begin position="357"/>
        <end position="374"/>
    </location>
</feature>
<proteinExistence type="inferred from homology"/>
<feature type="compositionally biased region" description="Polar residues" evidence="10">
    <location>
        <begin position="490"/>
        <end position="504"/>
    </location>
</feature>
<comment type="similarity">
    <text evidence="2">Belongs to the TFIIB family.</text>
</comment>
<feature type="compositionally biased region" description="Basic residues" evidence="10">
    <location>
        <begin position="634"/>
        <end position="645"/>
    </location>
</feature>
<feature type="domain" description="Cyclin-like" evidence="11">
    <location>
        <begin position="250"/>
        <end position="334"/>
    </location>
</feature>
<comment type="subcellular location">
    <subcellularLocation>
        <location evidence="1">Nucleus</location>
    </subcellularLocation>
</comment>
<dbReference type="Pfam" id="PF00382">
    <property type="entry name" value="TFIIB"/>
    <property type="match status" value="2"/>
</dbReference>
<dbReference type="CDD" id="cd20554">
    <property type="entry name" value="CYCLIN_TFIIIB90_rpt2"/>
    <property type="match status" value="1"/>
</dbReference>
<protein>
    <submittedName>
        <fullName evidence="12">Transcription factor tfiiib complex subunit</fullName>
    </submittedName>
</protein>
<evidence type="ECO:0000256" key="5">
    <source>
        <dbReference type="ARBA" id="ARBA00022833"/>
    </source>
</evidence>
<dbReference type="EMBL" id="JANBVO010000086">
    <property type="protein sequence ID" value="KAJ9130523.1"/>
    <property type="molecule type" value="Genomic_DNA"/>
</dbReference>
<evidence type="ECO:0000256" key="6">
    <source>
        <dbReference type="ARBA" id="ARBA00023015"/>
    </source>
</evidence>
<keyword evidence="4" id="KW-0863">Zinc-finger</keyword>
<sequence>MASILKLPKKVTQPQHQIKPRAAQRPNPARAINDREFRRKQAAAAAASAANTPPASVSGLTTTSRQQCPNKSCKNPNVVDGVCQTCGRIADDSNIVSEVQFGEASNGAAMVQGSFLGADQAGPRPMGGPGFRRIAGGGSGEARERSLREAKHMMEGFAHQLNISNVVVSNGHAIYRTAAAMNFIQGRGIQKVVAVCLYAACRKETPCKIMLIDLADLIKVDVFELGRTFKALLRVNFAARDRIQPIFAEDLIFRFAVKLEFDRMTNKIAETAVRIVQRMDRDWMVMGRKPAGICGCALIMAARMYNFRRTPMEVAFIAKVTMFTLTQRLDEFRYLKSADMRIEEFLSSDFLSGEHDPPSFYKQSEEWQAKEKERNKNRKRKRRIEDDIDPELRGDEDGTSPSPPDASDAVSTSSQQRNGPDASQPGQPSSNVDADGFVVPALPQKAALGISSDDQRALNEVAHSIGQELELLAEKYGGDEASILPGGGSPESQASSLDKQSGGSDSKKETPEWLTAEWEVDEQEIEAEITEKLSDPSTPEHARAFANAEQRARLMVMAAEERARREAASRPAIYQAKISDAPEVEEDEFEDDPEVANCLLTEEERRIKEQVWLNENRDWLRAKQEKEYKAKMAPPKKTRRRAKRPRLGEGQASPASTAGEASEQALRRHAVSRRLDYSAMRKMVDTYARKGPGSTVGSEITSRQTSIAGSTMGDDDQSRASEEPEESEAGDDEEEAGEQDDDATHRAFDDDDEGEEDIDPFADDDQGAGGEEED</sequence>
<comment type="caution">
    <text evidence="12">The sequence shown here is derived from an EMBL/GenBank/DDBJ whole genome shotgun (WGS) entry which is preliminary data.</text>
</comment>
<keyword evidence="7" id="KW-0010">Activator</keyword>
<dbReference type="Gene3D" id="1.10.472.10">
    <property type="entry name" value="Cyclin-like"/>
    <property type="match status" value="2"/>
</dbReference>
<dbReference type="AlphaFoldDB" id="A0AA38RA14"/>
<dbReference type="SMART" id="SM00385">
    <property type="entry name" value="CYCLIN"/>
    <property type="match status" value="2"/>
</dbReference>
<dbReference type="InterPro" id="IPR013763">
    <property type="entry name" value="Cyclin-like_dom"/>
</dbReference>
<feature type="region of interest" description="Disordered" evidence="10">
    <location>
        <begin position="1"/>
        <end position="72"/>
    </location>
</feature>
<evidence type="ECO:0000256" key="1">
    <source>
        <dbReference type="ARBA" id="ARBA00004123"/>
    </source>
</evidence>
<dbReference type="GO" id="GO:0001006">
    <property type="term" value="F:RNA polymerase III type 3 promoter sequence-specific DNA binding"/>
    <property type="evidence" value="ECO:0007669"/>
    <property type="project" value="TreeGrafter"/>
</dbReference>
<feature type="compositionally biased region" description="Low complexity" evidence="10">
    <location>
        <begin position="20"/>
        <end position="31"/>
    </location>
</feature>
<feature type="domain" description="Cyclin-like" evidence="11">
    <location>
        <begin position="152"/>
        <end position="234"/>
    </location>
</feature>
<feature type="compositionally biased region" description="Acidic residues" evidence="10">
    <location>
        <begin position="749"/>
        <end position="774"/>
    </location>
</feature>
<evidence type="ECO:0000256" key="3">
    <source>
        <dbReference type="ARBA" id="ARBA00022723"/>
    </source>
</evidence>
<keyword evidence="5" id="KW-0862">Zinc</keyword>
<feature type="compositionally biased region" description="Polar residues" evidence="10">
    <location>
        <begin position="51"/>
        <end position="72"/>
    </location>
</feature>
<dbReference type="Proteomes" id="UP001174694">
    <property type="component" value="Unassembled WGS sequence"/>
</dbReference>
<reference evidence="12" key="1">
    <citation type="submission" date="2022-07" db="EMBL/GenBank/DDBJ databases">
        <title>Fungi with potential for degradation of polypropylene.</title>
        <authorList>
            <person name="Gostincar C."/>
        </authorList>
    </citation>
    <scope>NUCLEOTIDE SEQUENCE</scope>
    <source>
        <strain evidence="12">EXF-13308</strain>
    </source>
</reference>
<evidence type="ECO:0000256" key="7">
    <source>
        <dbReference type="ARBA" id="ARBA00023159"/>
    </source>
</evidence>
<evidence type="ECO:0000259" key="11">
    <source>
        <dbReference type="SMART" id="SM00385"/>
    </source>
</evidence>
<keyword evidence="9" id="KW-0539">Nucleus</keyword>
<dbReference type="Gene3D" id="1.20.5.650">
    <property type="entry name" value="Single helix bin"/>
    <property type="match status" value="1"/>
</dbReference>